<feature type="compositionally biased region" description="Polar residues" evidence="1">
    <location>
        <begin position="1"/>
        <end position="10"/>
    </location>
</feature>
<dbReference type="Gene3D" id="1.20.1050.10">
    <property type="match status" value="1"/>
</dbReference>
<feature type="region of interest" description="Disordered" evidence="1">
    <location>
        <begin position="129"/>
        <end position="167"/>
    </location>
</feature>
<evidence type="ECO:0000256" key="1">
    <source>
        <dbReference type="SAM" id="MobiDB-lite"/>
    </source>
</evidence>
<dbReference type="PANTHER" id="PTHR43968:SF14">
    <property type="entry name" value="GLUTATHIONE S-TRANSFERASE"/>
    <property type="match status" value="1"/>
</dbReference>
<dbReference type="GO" id="GO:0005737">
    <property type="term" value="C:cytoplasm"/>
    <property type="evidence" value="ECO:0007669"/>
    <property type="project" value="TreeGrafter"/>
</dbReference>
<dbReference type="AlphaFoldDB" id="A0A7S2UDM2"/>
<dbReference type="InterPro" id="IPR050983">
    <property type="entry name" value="GST_Omega/HSP26"/>
</dbReference>
<sequence length="511" mass="58595">MTTPTNSWTDLESKCGLVVPSSNSNNHENEEQCSTNKERPTTIKLDYVPSRLQLEEFSKAEQSKPLQTKEGILSISTDKASPVPWLVRDAEGVDPYAQQVWLALELKTTNYCTILVSCDLNKNDDIDNNMSSSRSHQLPQLFWPPEDNPNTNTNSSEEEENENETLQNHRQFQNYLVGKEQTLDMLESIQERYSSSSSHHDDGPDLYRRISECVDNVRCNIVRFQSIVPRNTLFLPHVPYQFIVTNKNDPIISLVTSNNHMVTLEETDEVLEEYDEGPWFCGDFVSAADVVWAPFLERYAAQLPSLWTGDEHDPRHPKEYPAIVAWFRAMECHVPCYSCRVAGDATTWSRQLQTTLATDPRFSHIPQPPKQTQQNPRLHSISKPRNLWNQYTQNRPWLAPTPEAECVAFFVRHRTAILEEALEQTKQMTEDEADVAFRHVLEQLLLVSENDDDDVKHDMDHVSIMVFSLSEHAKEMLHFLDQRLQVPRDMGMLPASTLRSFAAALPKPSIS</sequence>
<name>A0A7S2UDM2_9STRA</name>
<reference evidence="2" key="1">
    <citation type="submission" date="2021-01" db="EMBL/GenBank/DDBJ databases">
        <authorList>
            <person name="Corre E."/>
            <person name="Pelletier E."/>
            <person name="Niang G."/>
            <person name="Scheremetjew M."/>
            <person name="Finn R."/>
            <person name="Kale V."/>
            <person name="Holt S."/>
            <person name="Cochrane G."/>
            <person name="Meng A."/>
            <person name="Brown T."/>
            <person name="Cohen L."/>
        </authorList>
    </citation>
    <scope>NUCLEOTIDE SEQUENCE</scope>
    <source>
        <strain evidence="2">CCMP2084</strain>
    </source>
</reference>
<feature type="region of interest" description="Disordered" evidence="1">
    <location>
        <begin position="1"/>
        <end position="39"/>
    </location>
</feature>
<accession>A0A7S2UDM2</accession>
<evidence type="ECO:0000313" key="2">
    <source>
        <dbReference type="EMBL" id="CAD9816410.1"/>
    </source>
</evidence>
<dbReference type="Pfam" id="PF13410">
    <property type="entry name" value="GST_C_2"/>
    <property type="match status" value="1"/>
</dbReference>
<gene>
    <name evidence="2" type="ORF">ASEP1449_LOCUS8242</name>
</gene>
<evidence type="ECO:0008006" key="3">
    <source>
        <dbReference type="Google" id="ProtNLM"/>
    </source>
</evidence>
<organism evidence="2">
    <name type="scientific">Attheya septentrionalis</name>
    <dbReference type="NCBI Taxonomy" id="420275"/>
    <lineage>
        <taxon>Eukaryota</taxon>
        <taxon>Sar</taxon>
        <taxon>Stramenopiles</taxon>
        <taxon>Ochrophyta</taxon>
        <taxon>Bacillariophyta</taxon>
        <taxon>Coscinodiscophyceae</taxon>
        <taxon>Chaetocerotophycidae</taxon>
        <taxon>Chaetocerotales</taxon>
        <taxon>Attheyaceae</taxon>
        <taxon>Attheya</taxon>
    </lineage>
</organism>
<dbReference type="InterPro" id="IPR036282">
    <property type="entry name" value="Glutathione-S-Trfase_C_sf"/>
</dbReference>
<protein>
    <recommendedName>
        <fullName evidence="3">GST C-terminal domain-containing protein</fullName>
    </recommendedName>
</protein>
<dbReference type="SUPFAM" id="SSF47616">
    <property type="entry name" value="GST C-terminal domain-like"/>
    <property type="match status" value="1"/>
</dbReference>
<feature type="compositionally biased region" description="Low complexity" evidence="1">
    <location>
        <begin position="144"/>
        <end position="155"/>
    </location>
</feature>
<dbReference type="PANTHER" id="PTHR43968">
    <property type="match status" value="1"/>
</dbReference>
<proteinExistence type="predicted"/>
<dbReference type="EMBL" id="HBHQ01012405">
    <property type="protein sequence ID" value="CAD9816410.1"/>
    <property type="molecule type" value="Transcribed_RNA"/>
</dbReference>
<feature type="compositionally biased region" description="Polar residues" evidence="1">
    <location>
        <begin position="129"/>
        <end position="138"/>
    </location>
</feature>